<dbReference type="Proteomes" id="UP000295357">
    <property type="component" value="Unassembled WGS sequence"/>
</dbReference>
<dbReference type="Gene3D" id="3.90.1150.10">
    <property type="entry name" value="Aspartate Aminotransferase, domain 1"/>
    <property type="match status" value="1"/>
</dbReference>
<dbReference type="GO" id="GO:0008483">
    <property type="term" value="F:transaminase activity"/>
    <property type="evidence" value="ECO:0007669"/>
    <property type="project" value="UniProtKB-KW"/>
</dbReference>
<feature type="domain" description="Aminotransferase class I/classII large" evidence="4">
    <location>
        <begin position="26"/>
        <end position="320"/>
    </location>
</feature>
<dbReference type="EMBL" id="SNXE01000003">
    <property type="protein sequence ID" value="TDP11431.1"/>
    <property type="molecule type" value="Genomic_DNA"/>
</dbReference>
<dbReference type="SUPFAM" id="SSF53383">
    <property type="entry name" value="PLP-dependent transferases"/>
    <property type="match status" value="1"/>
</dbReference>
<keyword evidence="6" id="KW-1185">Reference proteome</keyword>
<protein>
    <submittedName>
        <fullName evidence="5">Histidinol-phosphate aminotransferase</fullName>
    </submittedName>
</protein>
<dbReference type="AlphaFoldDB" id="A0A4R6NA97"/>
<comment type="cofactor">
    <cofactor evidence="1">
        <name>pyridoxal 5'-phosphate</name>
        <dbReference type="ChEBI" id="CHEBI:597326"/>
    </cofactor>
</comment>
<dbReference type="PANTHER" id="PTHR42885:SF1">
    <property type="entry name" value="THREONINE-PHOSPHATE DECARBOXYLASE"/>
    <property type="match status" value="1"/>
</dbReference>
<organism evidence="5 6">
    <name type="scientific">Roseateles asaccharophilus</name>
    <dbReference type="NCBI Taxonomy" id="582607"/>
    <lineage>
        <taxon>Bacteria</taxon>
        <taxon>Pseudomonadati</taxon>
        <taxon>Pseudomonadota</taxon>
        <taxon>Betaproteobacteria</taxon>
        <taxon>Burkholderiales</taxon>
        <taxon>Sphaerotilaceae</taxon>
        <taxon>Roseateles</taxon>
    </lineage>
</organism>
<name>A0A4R6NA97_9BURK</name>
<accession>A0A4R6NA97</accession>
<proteinExistence type="predicted"/>
<keyword evidence="5" id="KW-0032">Aminotransferase</keyword>
<dbReference type="InterPro" id="IPR015422">
    <property type="entry name" value="PyrdxlP-dep_Trfase_small"/>
</dbReference>
<gene>
    <name evidence="5" type="ORF">DFR39_103362</name>
</gene>
<keyword evidence="5" id="KW-0808">Transferase</keyword>
<evidence type="ECO:0000313" key="5">
    <source>
        <dbReference type="EMBL" id="TDP11431.1"/>
    </source>
</evidence>
<dbReference type="CDD" id="cd00609">
    <property type="entry name" value="AAT_like"/>
    <property type="match status" value="1"/>
</dbReference>
<evidence type="ECO:0000256" key="2">
    <source>
        <dbReference type="ARBA" id="ARBA00022898"/>
    </source>
</evidence>
<dbReference type="Pfam" id="PF00155">
    <property type="entry name" value="Aminotran_1_2"/>
    <property type="match status" value="1"/>
</dbReference>
<keyword evidence="2" id="KW-0663">Pyridoxal phosphate</keyword>
<dbReference type="InterPro" id="IPR015421">
    <property type="entry name" value="PyrdxlP-dep_Trfase_major"/>
</dbReference>
<dbReference type="GO" id="GO:0030170">
    <property type="term" value="F:pyridoxal phosphate binding"/>
    <property type="evidence" value="ECO:0007669"/>
    <property type="project" value="InterPro"/>
</dbReference>
<dbReference type="RefSeq" id="WP_133603327.1">
    <property type="nucleotide sequence ID" value="NZ_JAUFPJ010000006.1"/>
</dbReference>
<evidence type="ECO:0000313" key="6">
    <source>
        <dbReference type="Proteomes" id="UP000295357"/>
    </source>
</evidence>
<evidence type="ECO:0000259" key="4">
    <source>
        <dbReference type="Pfam" id="PF00155"/>
    </source>
</evidence>
<reference evidence="5 6" key="1">
    <citation type="submission" date="2019-03" db="EMBL/GenBank/DDBJ databases">
        <title>Genomic Encyclopedia of Type Strains, Phase IV (KMG-IV): sequencing the most valuable type-strain genomes for metagenomic binning, comparative biology and taxonomic classification.</title>
        <authorList>
            <person name="Goeker M."/>
        </authorList>
    </citation>
    <scope>NUCLEOTIDE SEQUENCE [LARGE SCALE GENOMIC DNA]</scope>
    <source>
        <strain evidence="5 6">DSM 25082</strain>
    </source>
</reference>
<comment type="caution">
    <text evidence="5">The sequence shown here is derived from an EMBL/GenBank/DDBJ whole genome shotgun (WGS) entry which is preliminary data.</text>
</comment>
<dbReference type="PANTHER" id="PTHR42885">
    <property type="entry name" value="HISTIDINOL-PHOSPHATE AMINOTRANSFERASE-RELATED"/>
    <property type="match status" value="1"/>
</dbReference>
<evidence type="ECO:0000256" key="3">
    <source>
        <dbReference type="SAM" id="MobiDB-lite"/>
    </source>
</evidence>
<dbReference type="InterPro" id="IPR015424">
    <property type="entry name" value="PyrdxlP-dep_Trfase"/>
</dbReference>
<sequence length="335" mass="36083">MSPSPHVPLLPVHGGPDNGPPISHDFSTNANPLGPPLGLIRAVQAADRSRYPDPQYLSLRTQLAASEGLSAPEQLLVASGGAEAIRRLTLAALLARDCREVWVPCPGFGDYALAAQALDLRVHGYGPDELPRPRGPALVWACEPCNPTGSSLDGHALQALAERPGVTLVVDRAYEALRLYGEAPALPAQAWQLVCPNKALGLTGVRAAYLRAPEPDALWARALSLAPSWVLSAEGVALLQHWHDPATALWLAHSREQLRLWRRQLRDALEQRGWVQGESVTNFWLARPPQPLDDGRLRAAGLKLRDASSLGAPGAWRIAALPGPAQQALLKEIDR</sequence>
<dbReference type="OrthoDB" id="9813612at2"/>
<dbReference type="InterPro" id="IPR004839">
    <property type="entry name" value="Aminotransferase_I/II_large"/>
</dbReference>
<evidence type="ECO:0000256" key="1">
    <source>
        <dbReference type="ARBA" id="ARBA00001933"/>
    </source>
</evidence>
<feature type="region of interest" description="Disordered" evidence="3">
    <location>
        <begin position="1"/>
        <end position="30"/>
    </location>
</feature>
<dbReference type="Gene3D" id="3.40.640.10">
    <property type="entry name" value="Type I PLP-dependent aspartate aminotransferase-like (Major domain)"/>
    <property type="match status" value="1"/>
</dbReference>